<feature type="compositionally biased region" description="Polar residues" evidence="1">
    <location>
        <begin position="276"/>
        <end position="311"/>
    </location>
</feature>
<feature type="compositionally biased region" description="Basic and acidic residues" evidence="1">
    <location>
        <begin position="40"/>
        <end position="61"/>
    </location>
</feature>
<proteinExistence type="predicted"/>
<feature type="region of interest" description="Disordered" evidence="1">
    <location>
        <begin position="276"/>
        <end position="373"/>
    </location>
</feature>
<feature type="compositionally biased region" description="Polar residues" evidence="1">
    <location>
        <begin position="323"/>
        <end position="336"/>
    </location>
</feature>
<keyword evidence="4" id="KW-1185">Reference proteome</keyword>
<feature type="region of interest" description="Disordered" evidence="1">
    <location>
        <begin position="40"/>
        <end position="124"/>
    </location>
</feature>
<feature type="compositionally biased region" description="Polar residues" evidence="1">
    <location>
        <begin position="62"/>
        <end position="79"/>
    </location>
</feature>
<reference evidence="3" key="1">
    <citation type="submission" date="2022-07" db="EMBL/GenBank/DDBJ databases">
        <title>Draft genome sequence of Zalerion maritima ATCC 34329, a (micro)plastics degrading marine fungus.</title>
        <authorList>
            <person name="Paco A."/>
            <person name="Goncalves M.F.M."/>
            <person name="Rocha-Santos T.A.P."/>
            <person name="Alves A."/>
        </authorList>
    </citation>
    <scope>NUCLEOTIDE SEQUENCE</scope>
    <source>
        <strain evidence="3">ATCC 34329</strain>
    </source>
</reference>
<dbReference type="Pfam" id="PF25438">
    <property type="entry name" value="DUF7896"/>
    <property type="match status" value="1"/>
</dbReference>
<feature type="region of interest" description="Disordered" evidence="1">
    <location>
        <begin position="454"/>
        <end position="482"/>
    </location>
</feature>
<feature type="compositionally biased region" description="Low complexity" evidence="1">
    <location>
        <begin position="348"/>
        <end position="360"/>
    </location>
</feature>
<evidence type="ECO:0000259" key="2">
    <source>
        <dbReference type="Pfam" id="PF25438"/>
    </source>
</evidence>
<feature type="compositionally biased region" description="Basic residues" evidence="1">
    <location>
        <begin position="454"/>
        <end position="465"/>
    </location>
</feature>
<accession>A0AAD5RNF5</accession>
<feature type="region of interest" description="Disordered" evidence="1">
    <location>
        <begin position="1"/>
        <end position="26"/>
    </location>
</feature>
<sequence>MTFISTPLGTVDRDTYGQNEDNKNLEDAIRQQEETLRQAKEELKRLKAEANKPTNKMEKRSSSFPQNGMSRSNTTNPSGLDSLIQYDLPSTKRPRTSTMARSKSTHSTNTVPFTRVPSQGLSQGRSNISIERWGREADGPFTAMGRGPRRQPGNSPPLPMVGELPSDYLSKLDDPCYEDVAPPRLQMYPPSYSVPPPALTDSQTCPTMSPQGSYANNLHDTMSLSDPCAMVRIQSHNSTAMSDRDFQDMISSSYPASTLGKRSRAVDDASLAQMGTAPSLQQVQSPDPNDQLAAATSQPMSRNGTNSSMRSCASRLSDRAKETLQQQNQRAETTPLQPRPARPKETHSSSSSASRNGAAGSKKKETKAYHRPHHPRVHCLKCNEYPQGFRGEHELRRHVDAKHTKLIAKFICKDAGADGNIQPEVPINKCKACVNGKLYGAYYNAAAHLRRAHFNKGKKPGRKASRGNDAEDSRGSTQEWPPMEELKQWFYKEMVDRDSNRPADSLATASQVSFDDSQAPIDSIFSLEYDSQQPMPSGQGCSADLNAVGELFRTSPTASISYQDISYSSLAVETGSDNLNGTSPSISELHIFTPESSLSDMYELASGIPTSTSSAMPNVYSLSAGALVPNNFEESWHPLSAPSDTDDRFFTG</sequence>
<protein>
    <recommendedName>
        <fullName evidence="2">DUF7896 domain-containing protein</fullName>
    </recommendedName>
</protein>
<evidence type="ECO:0000313" key="4">
    <source>
        <dbReference type="Proteomes" id="UP001201980"/>
    </source>
</evidence>
<comment type="caution">
    <text evidence="3">The sequence shown here is derived from an EMBL/GenBank/DDBJ whole genome shotgun (WGS) entry which is preliminary data.</text>
</comment>
<feature type="compositionally biased region" description="Polar residues" evidence="1">
    <location>
        <begin position="96"/>
        <end position="124"/>
    </location>
</feature>
<dbReference type="PANTHER" id="PTHR42031">
    <property type="entry name" value="KEY LIME PATHOGENICITY PROTEIN"/>
    <property type="match status" value="1"/>
</dbReference>
<dbReference type="EMBL" id="JAKWBI020000188">
    <property type="protein sequence ID" value="KAJ2899794.1"/>
    <property type="molecule type" value="Genomic_DNA"/>
</dbReference>
<dbReference type="AlphaFoldDB" id="A0AAD5RNF5"/>
<evidence type="ECO:0000256" key="1">
    <source>
        <dbReference type="SAM" id="MobiDB-lite"/>
    </source>
</evidence>
<name>A0AAD5RNF5_9PEZI</name>
<feature type="domain" description="DUF7896" evidence="2">
    <location>
        <begin position="408"/>
        <end position="491"/>
    </location>
</feature>
<gene>
    <name evidence="3" type="ORF">MKZ38_002807</name>
</gene>
<dbReference type="PANTHER" id="PTHR42031:SF1">
    <property type="entry name" value="KEY LIME PATHOGENICITY PROTEIN"/>
    <property type="match status" value="1"/>
</dbReference>
<organism evidence="3 4">
    <name type="scientific">Zalerion maritima</name>
    <dbReference type="NCBI Taxonomy" id="339359"/>
    <lineage>
        <taxon>Eukaryota</taxon>
        <taxon>Fungi</taxon>
        <taxon>Dikarya</taxon>
        <taxon>Ascomycota</taxon>
        <taxon>Pezizomycotina</taxon>
        <taxon>Sordariomycetes</taxon>
        <taxon>Lulworthiomycetidae</taxon>
        <taxon>Lulworthiales</taxon>
        <taxon>Lulworthiaceae</taxon>
        <taxon>Zalerion</taxon>
    </lineage>
</organism>
<dbReference type="Proteomes" id="UP001201980">
    <property type="component" value="Unassembled WGS sequence"/>
</dbReference>
<evidence type="ECO:0000313" key="3">
    <source>
        <dbReference type="EMBL" id="KAJ2899794.1"/>
    </source>
</evidence>
<dbReference type="InterPro" id="IPR057218">
    <property type="entry name" value="DUF7896"/>
</dbReference>
<feature type="compositionally biased region" description="Basic and acidic residues" evidence="1">
    <location>
        <begin position="11"/>
        <end position="26"/>
    </location>
</feature>